<gene>
    <name evidence="11 12" type="primary">LOC106174993</name>
</gene>
<evidence type="ECO:0000256" key="7">
    <source>
        <dbReference type="SAM" id="Phobius"/>
    </source>
</evidence>
<dbReference type="PANTHER" id="PTHR21229:SF2">
    <property type="entry name" value="RE59932P"/>
    <property type="match status" value="1"/>
</dbReference>
<feature type="transmembrane region" description="Helical" evidence="7">
    <location>
        <begin position="522"/>
        <end position="544"/>
    </location>
</feature>
<dbReference type="KEGG" id="lak:106174993"/>
<evidence type="ECO:0000313" key="12">
    <source>
        <dbReference type="RefSeq" id="XP_013412244.1"/>
    </source>
</evidence>
<feature type="transmembrane region" description="Helical" evidence="7">
    <location>
        <begin position="446"/>
        <end position="464"/>
    </location>
</feature>
<feature type="compositionally biased region" description="Low complexity" evidence="6">
    <location>
        <begin position="145"/>
        <end position="163"/>
    </location>
</feature>
<evidence type="ECO:0000313" key="10">
    <source>
        <dbReference type="Proteomes" id="UP000085678"/>
    </source>
</evidence>
<keyword evidence="3 8" id="KW-0732">Signal</keyword>
<keyword evidence="4 7" id="KW-1133">Transmembrane helix</keyword>
<protein>
    <submittedName>
        <fullName evidence="11">Protein GPR107 isoform X1</fullName>
    </submittedName>
    <submittedName>
        <fullName evidence="12">Protein GPR107 isoform X2</fullName>
    </submittedName>
</protein>
<feature type="domain" description="GOST seven transmembrane" evidence="9">
    <location>
        <begin position="338"/>
        <end position="582"/>
    </location>
</feature>
<evidence type="ECO:0000256" key="4">
    <source>
        <dbReference type="ARBA" id="ARBA00022989"/>
    </source>
</evidence>
<organism evidence="10 12">
    <name type="scientific">Lingula anatina</name>
    <name type="common">Brachiopod</name>
    <name type="synonym">Lingula unguis</name>
    <dbReference type="NCBI Taxonomy" id="7574"/>
    <lineage>
        <taxon>Eukaryota</taxon>
        <taxon>Metazoa</taxon>
        <taxon>Spiralia</taxon>
        <taxon>Lophotrochozoa</taxon>
        <taxon>Brachiopoda</taxon>
        <taxon>Linguliformea</taxon>
        <taxon>Lingulata</taxon>
        <taxon>Lingulida</taxon>
        <taxon>Linguloidea</taxon>
        <taxon>Lingulidae</taxon>
        <taxon>Lingula</taxon>
    </lineage>
</organism>
<comment type="subcellular location">
    <subcellularLocation>
        <location evidence="1">Membrane</location>
        <topology evidence="1">Multi-pass membrane protein</topology>
    </subcellularLocation>
</comment>
<reference evidence="11 12" key="1">
    <citation type="submission" date="2025-04" db="UniProtKB">
        <authorList>
            <consortium name="RefSeq"/>
        </authorList>
    </citation>
    <scope>IDENTIFICATION</scope>
    <source>
        <tissue evidence="11 12">Gonads</tissue>
    </source>
</reference>
<dbReference type="Pfam" id="PF06814">
    <property type="entry name" value="GOST_TM"/>
    <property type="match status" value="1"/>
</dbReference>
<evidence type="ECO:0000256" key="3">
    <source>
        <dbReference type="ARBA" id="ARBA00022729"/>
    </source>
</evidence>
<feature type="transmembrane region" description="Helical" evidence="7">
    <location>
        <begin position="408"/>
        <end position="434"/>
    </location>
</feature>
<dbReference type="RefSeq" id="XP_013412243.1">
    <property type="nucleotide sequence ID" value="XM_013556789.2"/>
</dbReference>
<feature type="signal peptide" evidence="8">
    <location>
        <begin position="1"/>
        <end position="26"/>
    </location>
</feature>
<proteinExistence type="predicted"/>
<feature type="compositionally biased region" description="Polar residues" evidence="6">
    <location>
        <begin position="247"/>
        <end position="258"/>
    </location>
</feature>
<sequence length="642" mass="72601">MADQRLTKYILRIIFLGLVIFDESRCRNHTLTIKNDKRAQFVSSTFGFLQGGYLDVNMTTFTYRMDNSLKLQEGTFGFTLDKSSSSGISSYWEKQEQTACILMDSTDKEDKNVAVTFFKFDLDNRRITIQRVGTDVQKLTIKVTSPGTSSSPGVSSPGAFSPGVTTAAGSHSRKRRKVEAQGTTKFHDRVGNDTKTVTGTTKHALVKPTPTTKKVLITPSPSPASAPAPTQSKAVASTAATEAPSVTEASNDTSESTAESAAKLVNSIPLNEVENEKGEMIWQASFRVEIHNPEEEGLYNLYFHSCPNTNDEDKAAINLTLHIVERNPDSFLSVGNVPLPTLYFSFCVLYLLTSFVWLYMLRKSKSEVYKIHYLMFAIMIVKSVSFLFHAINYHFIGKLGYHEEAWAVLYYITHLLKGVLLFTVIALIGAGWAFVKHMLSDRDKKIILVAISLQVLTNVAQIILEETEEGSQVYSYWNEILILVDLLCCGAILFPVVWSIRHLHDASQTDGKAAMNLNKLKLFRHFYIIVVCYIYSTRIVVYLLKITVPFHYSWFSELFIELATFIFFVITGYKFQPADNNPYLQVPTEEDEEQLEMEEVLTHTGMYDTLTKVNIKHSDRDDHEVTQDRPQPKQREASHEYD</sequence>
<feature type="chain" id="PRO_5014545952" evidence="8">
    <location>
        <begin position="27"/>
        <end position="642"/>
    </location>
</feature>
<dbReference type="OrthoDB" id="29657at2759"/>
<feature type="transmembrane region" description="Helical" evidence="7">
    <location>
        <begin position="373"/>
        <end position="396"/>
    </location>
</feature>
<dbReference type="RefSeq" id="XP_013412244.1">
    <property type="nucleotide sequence ID" value="XM_013556790.2"/>
</dbReference>
<evidence type="ECO:0000256" key="1">
    <source>
        <dbReference type="ARBA" id="ARBA00004141"/>
    </source>
</evidence>
<dbReference type="InterPro" id="IPR009637">
    <property type="entry name" value="GPR107/GPR108-like"/>
</dbReference>
<feature type="compositionally biased region" description="Basic and acidic residues" evidence="6">
    <location>
        <begin position="616"/>
        <end position="642"/>
    </location>
</feature>
<keyword evidence="5 7" id="KW-0472">Membrane</keyword>
<feature type="region of interest" description="Disordered" evidence="6">
    <location>
        <begin position="614"/>
        <end position="642"/>
    </location>
</feature>
<accession>A0A1S3JQK0</accession>
<dbReference type="PANTHER" id="PTHR21229">
    <property type="entry name" value="LUNG SEVEN TRANSMEMBRANE RECEPTOR"/>
    <property type="match status" value="1"/>
</dbReference>
<dbReference type="GO" id="GO:0005794">
    <property type="term" value="C:Golgi apparatus"/>
    <property type="evidence" value="ECO:0007669"/>
    <property type="project" value="TreeGrafter"/>
</dbReference>
<feature type="transmembrane region" description="Helical" evidence="7">
    <location>
        <begin position="550"/>
        <end position="570"/>
    </location>
</feature>
<feature type="compositionally biased region" description="Polar residues" evidence="6">
    <location>
        <begin position="230"/>
        <end position="240"/>
    </location>
</feature>
<dbReference type="GO" id="GO:0016020">
    <property type="term" value="C:membrane"/>
    <property type="evidence" value="ECO:0007669"/>
    <property type="project" value="UniProtKB-SubCell"/>
</dbReference>
<dbReference type="GeneID" id="106174993"/>
<keyword evidence="10" id="KW-1185">Reference proteome</keyword>
<dbReference type="Proteomes" id="UP000085678">
    <property type="component" value="Unplaced"/>
</dbReference>
<evidence type="ECO:0000256" key="5">
    <source>
        <dbReference type="ARBA" id="ARBA00023136"/>
    </source>
</evidence>
<evidence type="ECO:0000256" key="6">
    <source>
        <dbReference type="SAM" id="MobiDB-lite"/>
    </source>
</evidence>
<feature type="transmembrane region" description="Helical" evidence="7">
    <location>
        <begin position="476"/>
        <end position="501"/>
    </location>
</feature>
<evidence type="ECO:0000256" key="2">
    <source>
        <dbReference type="ARBA" id="ARBA00022692"/>
    </source>
</evidence>
<feature type="region of interest" description="Disordered" evidence="6">
    <location>
        <begin position="143"/>
        <end position="182"/>
    </location>
</feature>
<name>A0A1S3JQK0_LINAN</name>
<keyword evidence="2 7" id="KW-0812">Transmembrane</keyword>
<evidence type="ECO:0000256" key="8">
    <source>
        <dbReference type="SAM" id="SignalP"/>
    </source>
</evidence>
<evidence type="ECO:0000313" key="11">
    <source>
        <dbReference type="RefSeq" id="XP_013412243.1"/>
    </source>
</evidence>
<feature type="transmembrane region" description="Helical" evidence="7">
    <location>
        <begin position="342"/>
        <end position="361"/>
    </location>
</feature>
<evidence type="ECO:0000259" key="9">
    <source>
        <dbReference type="Pfam" id="PF06814"/>
    </source>
</evidence>
<feature type="region of interest" description="Disordered" evidence="6">
    <location>
        <begin position="213"/>
        <end position="258"/>
    </location>
</feature>
<dbReference type="AlphaFoldDB" id="A0A1S3JQK0"/>
<dbReference type="InterPro" id="IPR053937">
    <property type="entry name" value="GOST_TM"/>
</dbReference>